<keyword evidence="1" id="KW-1133">Transmembrane helix</keyword>
<keyword evidence="1" id="KW-0472">Membrane</keyword>
<proteinExistence type="predicted"/>
<evidence type="ECO:0000313" key="3">
    <source>
        <dbReference type="Proteomes" id="UP000518300"/>
    </source>
</evidence>
<dbReference type="Proteomes" id="UP000518300">
    <property type="component" value="Unassembled WGS sequence"/>
</dbReference>
<feature type="transmembrane region" description="Helical" evidence="1">
    <location>
        <begin position="59"/>
        <end position="79"/>
    </location>
</feature>
<evidence type="ECO:0000313" key="2">
    <source>
        <dbReference type="EMBL" id="NMO21754.1"/>
    </source>
</evidence>
<evidence type="ECO:0000256" key="1">
    <source>
        <dbReference type="SAM" id="Phobius"/>
    </source>
</evidence>
<dbReference type="EMBL" id="JABBJJ010000349">
    <property type="protein sequence ID" value="NMO21754.1"/>
    <property type="molecule type" value="Genomic_DNA"/>
</dbReference>
<sequence length="247" mass="26092">MTAGARSRAGDTSPWGLRLVHAGVFLVLAAVPLGAALPEWRHVARALSRPFHAGAPPRWLLLVASVVAAVGTARLLVGLARRRSAPLWASLAVLAGVGATLASGRRPPEERSEPRANLAFLASARRVHLEMVGQLQSAAAVPVEVGPWQAALERARRDDARVADRTFRAVPPRVVRVAEPDSRAEPVVPGDLWLFVTPDGVSFSLRVVGLEAGQPALLRDETGAPLVLRGLFNPDLPDSGPAAPLLP</sequence>
<gene>
    <name evidence="2" type="ORF">HG543_43930</name>
</gene>
<reference evidence="2 3" key="1">
    <citation type="submission" date="2020-04" db="EMBL/GenBank/DDBJ databases">
        <title>Draft genome of Pyxidicoccus fallax type strain.</title>
        <authorList>
            <person name="Whitworth D.E."/>
        </authorList>
    </citation>
    <scope>NUCLEOTIDE SEQUENCE [LARGE SCALE GENOMIC DNA]</scope>
    <source>
        <strain evidence="2 3">DSM 14698</strain>
    </source>
</reference>
<accession>A0A848LWV0</accession>
<keyword evidence="3" id="KW-1185">Reference proteome</keyword>
<organism evidence="2 3">
    <name type="scientific">Pyxidicoccus fallax</name>
    <dbReference type="NCBI Taxonomy" id="394095"/>
    <lineage>
        <taxon>Bacteria</taxon>
        <taxon>Pseudomonadati</taxon>
        <taxon>Myxococcota</taxon>
        <taxon>Myxococcia</taxon>
        <taxon>Myxococcales</taxon>
        <taxon>Cystobacterineae</taxon>
        <taxon>Myxococcaceae</taxon>
        <taxon>Pyxidicoccus</taxon>
    </lineage>
</organism>
<dbReference type="AlphaFoldDB" id="A0A848LWV0"/>
<feature type="transmembrane region" description="Helical" evidence="1">
    <location>
        <begin position="20"/>
        <end position="38"/>
    </location>
</feature>
<name>A0A848LWV0_9BACT</name>
<dbReference type="RefSeq" id="WP_169350929.1">
    <property type="nucleotide sequence ID" value="NZ_JABBJJ010000349.1"/>
</dbReference>
<protein>
    <submittedName>
        <fullName evidence="2">Uncharacterized protein</fullName>
    </submittedName>
</protein>
<comment type="caution">
    <text evidence="2">The sequence shown here is derived from an EMBL/GenBank/DDBJ whole genome shotgun (WGS) entry which is preliminary data.</text>
</comment>
<keyword evidence="1" id="KW-0812">Transmembrane</keyword>